<accession>A0A9K3NKQ1</accession>
<evidence type="ECO:0000313" key="1">
    <source>
        <dbReference type="EMBL" id="KAF5803871.1"/>
    </source>
</evidence>
<reference evidence="1" key="2">
    <citation type="submission" date="2020-06" db="EMBL/GenBank/DDBJ databases">
        <title>Helianthus annuus Genome sequencing and assembly Release 2.</title>
        <authorList>
            <person name="Gouzy J."/>
            <person name="Langlade N."/>
            <person name="Munos S."/>
        </authorList>
    </citation>
    <scope>NUCLEOTIDE SEQUENCE</scope>
    <source>
        <tissue evidence="1">Leaves</tissue>
    </source>
</reference>
<evidence type="ECO:0000313" key="2">
    <source>
        <dbReference type="Proteomes" id="UP000215914"/>
    </source>
</evidence>
<dbReference type="EMBL" id="MNCJ02000321">
    <property type="protein sequence ID" value="KAF5803871.1"/>
    <property type="molecule type" value="Genomic_DNA"/>
</dbReference>
<proteinExistence type="predicted"/>
<name>A0A9K3NKQ1_HELAN</name>
<sequence length="161" mass="18358">MLYWLATDGTIGVDGGYQSYNLIISLDITSEEFREVNLPHELAHLSIDLLSLCKLRESLVVIELDIETRNLVFRVWMMEDIVPKSFTKLFSIDIPDNVSEVYLKGFRKTGEPIIDSEERYPEWTGSLAVYDPYSKSISSLGVDGSDISSFEYSYIETLLLL</sequence>
<gene>
    <name evidence="1" type="ORF">HanXRQr2_Chr06g0276451</name>
</gene>
<organism evidence="1 2">
    <name type="scientific">Helianthus annuus</name>
    <name type="common">Common sunflower</name>
    <dbReference type="NCBI Taxonomy" id="4232"/>
    <lineage>
        <taxon>Eukaryota</taxon>
        <taxon>Viridiplantae</taxon>
        <taxon>Streptophyta</taxon>
        <taxon>Embryophyta</taxon>
        <taxon>Tracheophyta</taxon>
        <taxon>Spermatophyta</taxon>
        <taxon>Magnoliopsida</taxon>
        <taxon>eudicotyledons</taxon>
        <taxon>Gunneridae</taxon>
        <taxon>Pentapetalae</taxon>
        <taxon>asterids</taxon>
        <taxon>campanulids</taxon>
        <taxon>Asterales</taxon>
        <taxon>Asteraceae</taxon>
        <taxon>Asteroideae</taxon>
        <taxon>Heliantheae alliance</taxon>
        <taxon>Heliantheae</taxon>
        <taxon>Helianthus</taxon>
    </lineage>
</organism>
<dbReference type="Proteomes" id="UP000215914">
    <property type="component" value="Unassembled WGS sequence"/>
</dbReference>
<protein>
    <submittedName>
        <fullName evidence="1">F-box associated domain, type 1</fullName>
    </submittedName>
</protein>
<dbReference type="Gramene" id="mRNA:HanXRQr2_Chr06g0276451">
    <property type="protein sequence ID" value="CDS:HanXRQr2_Chr06g0276451.1"/>
    <property type="gene ID" value="HanXRQr2_Chr06g0276451"/>
</dbReference>
<comment type="caution">
    <text evidence="1">The sequence shown here is derived from an EMBL/GenBank/DDBJ whole genome shotgun (WGS) entry which is preliminary data.</text>
</comment>
<keyword evidence="2" id="KW-1185">Reference proteome</keyword>
<dbReference type="AlphaFoldDB" id="A0A9K3NKQ1"/>
<reference evidence="1" key="1">
    <citation type="journal article" date="2017" name="Nature">
        <title>The sunflower genome provides insights into oil metabolism, flowering and Asterid evolution.</title>
        <authorList>
            <person name="Badouin H."/>
            <person name="Gouzy J."/>
            <person name="Grassa C.J."/>
            <person name="Murat F."/>
            <person name="Staton S.E."/>
            <person name="Cottret L."/>
            <person name="Lelandais-Briere C."/>
            <person name="Owens G.L."/>
            <person name="Carrere S."/>
            <person name="Mayjonade B."/>
            <person name="Legrand L."/>
            <person name="Gill N."/>
            <person name="Kane N.C."/>
            <person name="Bowers J.E."/>
            <person name="Hubner S."/>
            <person name="Bellec A."/>
            <person name="Berard A."/>
            <person name="Berges H."/>
            <person name="Blanchet N."/>
            <person name="Boniface M.C."/>
            <person name="Brunel D."/>
            <person name="Catrice O."/>
            <person name="Chaidir N."/>
            <person name="Claudel C."/>
            <person name="Donnadieu C."/>
            <person name="Faraut T."/>
            <person name="Fievet G."/>
            <person name="Helmstetter N."/>
            <person name="King M."/>
            <person name="Knapp S.J."/>
            <person name="Lai Z."/>
            <person name="Le Paslier M.C."/>
            <person name="Lippi Y."/>
            <person name="Lorenzon L."/>
            <person name="Mandel J.R."/>
            <person name="Marage G."/>
            <person name="Marchand G."/>
            <person name="Marquand E."/>
            <person name="Bret-Mestries E."/>
            <person name="Morien E."/>
            <person name="Nambeesan S."/>
            <person name="Nguyen T."/>
            <person name="Pegot-Espagnet P."/>
            <person name="Pouilly N."/>
            <person name="Raftis F."/>
            <person name="Sallet E."/>
            <person name="Schiex T."/>
            <person name="Thomas J."/>
            <person name="Vandecasteele C."/>
            <person name="Vares D."/>
            <person name="Vear F."/>
            <person name="Vautrin S."/>
            <person name="Crespi M."/>
            <person name="Mangin B."/>
            <person name="Burke J.M."/>
            <person name="Salse J."/>
            <person name="Munos S."/>
            <person name="Vincourt P."/>
            <person name="Rieseberg L.H."/>
            <person name="Langlade N.B."/>
        </authorList>
    </citation>
    <scope>NUCLEOTIDE SEQUENCE</scope>
    <source>
        <tissue evidence="1">Leaves</tissue>
    </source>
</reference>